<dbReference type="CDD" id="cd17535">
    <property type="entry name" value="REC_NarL-like"/>
    <property type="match status" value="1"/>
</dbReference>
<proteinExistence type="predicted"/>
<dbReference type="InterPro" id="IPR058245">
    <property type="entry name" value="NreC/VraR/RcsB-like_REC"/>
</dbReference>
<dbReference type="GO" id="GO:0000160">
    <property type="term" value="P:phosphorelay signal transduction system"/>
    <property type="evidence" value="ECO:0007669"/>
    <property type="project" value="InterPro"/>
</dbReference>
<organism evidence="8 9">
    <name type="scientific">Rhizobium altiplani</name>
    <dbReference type="NCBI Taxonomy" id="1864509"/>
    <lineage>
        <taxon>Bacteria</taxon>
        <taxon>Pseudomonadati</taxon>
        <taxon>Pseudomonadota</taxon>
        <taxon>Alphaproteobacteria</taxon>
        <taxon>Hyphomicrobiales</taxon>
        <taxon>Rhizobiaceae</taxon>
        <taxon>Rhizobium/Agrobacterium group</taxon>
        <taxon>Rhizobium</taxon>
    </lineage>
</organism>
<dbReference type="SMART" id="SM00448">
    <property type="entry name" value="REC"/>
    <property type="match status" value="1"/>
</dbReference>
<name>A0A109JTX2_9HYPH</name>
<evidence type="ECO:0000256" key="5">
    <source>
        <dbReference type="PROSITE-ProRule" id="PRU00169"/>
    </source>
</evidence>
<dbReference type="GO" id="GO:0006355">
    <property type="term" value="P:regulation of DNA-templated transcription"/>
    <property type="evidence" value="ECO:0007669"/>
    <property type="project" value="InterPro"/>
</dbReference>
<keyword evidence="1 5" id="KW-0597">Phosphoprotein</keyword>
<evidence type="ECO:0000256" key="1">
    <source>
        <dbReference type="ARBA" id="ARBA00022553"/>
    </source>
</evidence>
<keyword evidence="3" id="KW-0238">DNA-binding</keyword>
<dbReference type="InterPro" id="IPR001789">
    <property type="entry name" value="Sig_transdc_resp-reg_receiver"/>
</dbReference>
<keyword evidence="2" id="KW-0805">Transcription regulation</keyword>
<dbReference type="OrthoDB" id="9814495at2"/>
<dbReference type="AlphaFoldDB" id="A0A109JTX2"/>
<dbReference type="Pfam" id="PF00196">
    <property type="entry name" value="GerE"/>
    <property type="match status" value="1"/>
</dbReference>
<dbReference type="SUPFAM" id="SSF46894">
    <property type="entry name" value="C-terminal effector domain of the bipartite response regulators"/>
    <property type="match status" value="1"/>
</dbReference>
<sequence length="215" mass="23363">MNNDRSISVLLVDNHPLVLEGLRAVLETYEHIRVVGTAGGVTQGLELAAVEMPDIVLLDINMPKISGIDAIELFRSALPSTKVLMLSMHDNREYISASILRGATGYILKDVPNEEIVAAIETVAAGRTYFSTGVSDVLLQRQQKAKNELLPITPREREILALLAAGHSNRAIAGQLDLSVGTIETHRKTIKRKLGLSTTAELTRIAIEHGLLEAD</sequence>
<gene>
    <name evidence="8" type="ORF">AS026_38270</name>
</gene>
<dbReference type="SMART" id="SM00421">
    <property type="entry name" value="HTH_LUXR"/>
    <property type="match status" value="1"/>
</dbReference>
<evidence type="ECO:0000256" key="4">
    <source>
        <dbReference type="ARBA" id="ARBA00023163"/>
    </source>
</evidence>
<dbReference type="GO" id="GO:0003677">
    <property type="term" value="F:DNA binding"/>
    <property type="evidence" value="ECO:0007669"/>
    <property type="project" value="UniProtKB-KW"/>
</dbReference>
<feature type="domain" description="HTH luxR-type" evidence="6">
    <location>
        <begin position="145"/>
        <end position="210"/>
    </location>
</feature>
<keyword evidence="4" id="KW-0804">Transcription</keyword>
<dbReference type="InterPro" id="IPR039420">
    <property type="entry name" value="WalR-like"/>
</dbReference>
<evidence type="ECO:0000256" key="3">
    <source>
        <dbReference type="ARBA" id="ARBA00023125"/>
    </source>
</evidence>
<evidence type="ECO:0000256" key="2">
    <source>
        <dbReference type="ARBA" id="ARBA00023015"/>
    </source>
</evidence>
<dbReference type="InterPro" id="IPR011006">
    <property type="entry name" value="CheY-like_superfamily"/>
</dbReference>
<dbReference type="Gene3D" id="3.40.50.2300">
    <property type="match status" value="1"/>
</dbReference>
<keyword evidence="9" id="KW-1185">Reference proteome</keyword>
<comment type="caution">
    <text evidence="8">The sequence shown here is derived from an EMBL/GenBank/DDBJ whole genome shotgun (WGS) entry which is preliminary data.</text>
</comment>
<dbReference type="CDD" id="cd06170">
    <property type="entry name" value="LuxR_C_like"/>
    <property type="match status" value="1"/>
</dbReference>
<dbReference type="Proteomes" id="UP000068164">
    <property type="component" value="Unassembled WGS sequence"/>
</dbReference>
<feature type="domain" description="Response regulatory" evidence="7">
    <location>
        <begin position="8"/>
        <end position="124"/>
    </location>
</feature>
<dbReference type="PRINTS" id="PR00038">
    <property type="entry name" value="HTHLUXR"/>
</dbReference>
<evidence type="ECO:0000259" key="6">
    <source>
        <dbReference type="PROSITE" id="PS50043"/>
    </source>
</evidence>
<evidence type="ECO:0000313" key="8">
    <source>
        <dbReference type="EMBL" id="KWV54809.1"/>
    </source>
</evidence>
<dbReference type="InterPro" id="IPR016032">
    <property type="entry name" value="Sig_transdc_resp-reg_C-effctor"/>
</dbReference>
<dbReference type="SUPFAM" id="SSF52172">
    <property type="entry name" value="CheY-like"/>
    <property type="match status" value="1"/>
</dbReference>
<dbReference type="Pfam" id="PF00072">
    <property type="entry name" value="Response_reg"/>
    <property type="match status" value="1"/>
</dbReference>
<dbReference type="InterPro" id="IPR000792">
    <property type="entry name" value="Tscrpt_reg_LuxR_C"/>
</dbReference>
<evidence type="ECO:0000259" key="7">
    <source>
        <dbReference type="PROSITE" id="PS50110"/>
    </source>
</evidence>
<feature type="modified residue" description="4-aspartylphosphate" evidence="5">
    <location>
        <position position="59"/>
    </location>
</feature>
<protein>
    <submittedName>
        <fullName evidence="8">LuxR family transcriptional regulator</fullName>
    </submittedName>
</protein>
<dbReference type="EMBL" id="LNCD01000058">
    <property type="protein sequence ID" value="KWV54809.1"/>
    <property type="molecule type" value="Genomic_DNA"/>
</dbReference>
<dbReference type="RefSeq" id="WP_062369737.1">
    <property type="nucleotide sequence ID" value="NZ_LNCD01000058.1"/>
</dbReference>
<dbReference type="PANTHER" id="PTHR43214:SF41">
    <property type="entry name" value="NITRATE_NITRITE RESPONSE REGULATOR PROTEIN NARP"/>
    <property type="match status" value="1"/>
</dbReference>
<dbReference type="PROSITE" id="PS50043">
    <property type="entry name" value="HTH_LUXR_2"/>
    <property type="match status" value="1"/>
</dbReference>
<dbReference type="PANTHER" id="PTHR43214">
    <property type="entry name" value="TWO-COMPONENT RESPONSE REGULATOR"/>
    <property type="match status" value="1"/>
</dbReference>
<reference evidence="8 9" key="1">
    <citation type="submission" date="2015-11" db="EMBL/GenBank/DDBJ databases">
        <title>Draft Genome Sequence of the Strain BR 10423 (Rhizobium sp.) isolated from nodules of Mimosa pudica.</title>
        <authorList>
            <person name="Barauna A.C."/>
            <person name="Zilli J.E."/>
            <person name="Simoes-Araujo J.L."/>
            <person name="Reis V.M."/>
            <person name="James E.K."/>
            <person name="Reis F.B.Jr."/>
            <person name="Rouws L.F."/>
            <person name="Passos S.R."/>
            <person name="Gois S.R."/>
        </authorList>
    </citation>
    <scope>NUCLEOTIDE SEQUENCE [LARGE SCALE GENOMIC DNA]</scope>
    <source>
        <strain evidence="8 9">BR10423</strain>
    </source>
</reference>
<dbReference type="PROSITE" id="PS50110">
    <property type="entry name" value="RESPONSE_REGULATORY"/>
    <property type="match status" value="1"/>
</dbReference>
<evidence type="ECO:0000313" key="9">
    <source>
        <dbReference type="Proteomes" id="UP000068164"/>
    </source>
</evidence>
<accession>A0A109JTX2</accession>